<evidence type="ECO:0000256" key="13">
    <source>
        <dbReference type="ARBA" id="ARBA00048321"/>
    </source>
</evidence>
<dbReference type="RefSeq" id="WP_345421225.1">
    <property type="nucleotide sequence ID" value="NZ_AP031496.1"/>
</dbReference>
<dbReference type="GO" id="GO:0051989">
    <property type="term" value="F:coproporphyrinogen dehydrogenase activity"/>
    <property type="evidence" value="ECO:0007669"/>
    <property type="project" value="UniProtKB-EC"/>
</dbReference>
<dbReference type="Pfam" id="PF04055">
    <property type="entry name" value="Radical_SAM"/>
    <property type="match status" value="1"/>
</dbReference>
<name>A0AAV3U2A3_9ALTE</name>
<keyword evidence="10 14" id="KW-0408">Iron</keyword>
<keyword evidence="9 14" id="KW-0560">Oxidoreductase</keyword>
<feature type="binding site" evidence="15">
    <location>
        <position position="177"/>
    </location>
    <ligand>
        <name>S-adenosyl-L-methionine</name>
        <dbReference type="ChEBI" id="CHEBI:59789"/>
        <label>2</label>
    </ligand>
</feature>
<dbReference type="InterPro" id="IPR006638">
    <property type="entry name" value="Elp3/MiaA/NifB-like_rSAM"/>
</dbReference>
<evidence type="ECO:0000259" key="17">
    <source>
        <dbReference type="PROSITE" id="PS51918"/>
    </source>
</evidence>
<evidence type="ECO:0000256" key="15">
    <source>
        <dbReference type="PIRSR" id="PIRSR000167-1"/>
    </source>
</evidence>
<keyword evidence="11 14" id="KW-0411">Iron-sulfur</keyword>
<evidence type="ECO:0000256" key="8">
    <source>
        <dbReference type="ARBA" id="ARBA00022723"/>
    </source>
</evidence>
<comment type="cofactor">
    <cofactor evidence="14 16">
        <name>[4Fe-4S] cluster</name>
        <dbReference type="ChEBI" id="CHEBI:49883"/>
    </cofactor>
    <text evidence="14 16">Binds 1 [4Fe-4S] cluster. The cluster is coordinated with 3 cysteines and an exchangeable S-adenosyl-L-methionine.</text>
</comment>
<comment type="pathway">
    <text evidence="2 14">Porphyrin-containing compound metabolism; protoporphyrin-IX biosynthesis; protoporphyrinogen-IX from coproporphyrinogen-III (AdoMet route): step 1/1.</text>
</comment>
<evidence type="ECO:0000256" key="10">
    <source>
        <dbReference type="ARBA" id="ARBA00023004"/>
    </source>
</evidence>
<feature type="binding site" evidence="16">
    <location>
        <position position="64"/>
    </location>
    <ligand>
        <name>[4Fe-4S] cluster</name>
        <dbReference type="ChEBI" id="CHEBI:49883"/>
        <note>4Fe-4S-S-AdoMet</note>
    </ligand>
</feature>
<feature type="binding site" evidence="15">
    <location>
        <position position="58"/>
    </location>
    <ligand>
        <name>S-adenosyl-L-methionine</name>
        <dbReference type="ChEBI" id="CHEBI:59789"/>
        <label>1</label>
    </ligand>
</feature>
<evidence type="ECO:0000256" key="12">
    <source>
        <dbReference type="ARBA" id="ARBA00023244"/>
    </source>
</evidence>
<keyword evidence="5 14" id="KW-0004">4Fe-4S</keyword>
<comment type="catalytic activity">
    <reaction evidence="13 14">
        <text>coproporphyrinogen III + 2 S-adenosyl-L-methionine = protoporphyrinogen IX + 2 5'-deoxyadenosine + 2 L-methionine + 2 CO2</text>
        <dbReference type="Rhea" id="RHEA:15425"/>
        <dbReference type="ChEBI" id="CHEBI:16526"/>
        <dbReference type="ChEBI" id="CHEBI:17319"/>
        <dbReference type="ChEBI" id="CHEBI:57307"/>
        <dbReference type="ChEBI" id="CHEBI:57309"/>
        <dbReference type="ChEBI" id="CHEBI:57844"/>
        <dbReference type="ChEBI" id="CHEBI:59789"/>
        <dbReference type="EC" id="1.3.98.3"/>
    </reaction>
</comment>
<dbReference type="InterPro" id="IPR010723">
    <property type="entry name" value="HemN_C"/>
</dbReference>
<feature type="binding site" evidence="16">
    <location>
        <position position="68"/>
    </location>
    <ligand>
        <name>[4Fe-4S] cluster</name>
        <dbReference type="ChEBI" id="CHEBI:49883"/>
        <note>4Fe-4S-S-AdoMet</note>
    </ligand>
</feature>
<keyword evidence="6 14" id="KW-0963">Cytoplasm</keyword>
<dbReference type="AlphaFoldDB" id="A0AAV3U2A3"/>
<evidence type="ECO:0000256" key="5">
    <source>
        <dbReference type="ARBA" id="ARBA00022485"/>
    </source>
</evidence>
<dbReference type="GO" id="GO:0005737">
    <property type="term" value="C:cytoplasm"/>
    <property type="evidence" value="ECO:0007669"/>
    <property type="project" value="UniProtKB-SubCell"/>
</dbReference>
<dbReference type="GO" id="GO:0046872">
    <property type="term" value="F:metal ion binding"/>
    <property type="evidence" value="ECO:0007669"/>
    <property type="project" value="UniProtKB-KW"/>
</dbReference>
<evidence type="ECO:0000256" key="11">
    <source>
        <dbReference type="ARBA" id="ARBA00023014"/>
    </source>
</evidence>
<keyword evidence="8 14" id="KW-0479">Metal-binding</keyword>
<keyword evidence="12 14" id="KW-0627">Porphyrin biosynthesis</keyword>
<dbReference type="GO" id="GO:0004109">
    <property type="term" value="F:coproporphyrinogen oxidase activity"/>
    <property type="evidence" value="ECO:0007669"/>
    <property type="project" value="InterPro"/>
</dbReference>
<evidence type="ECO:0000256" key="3">
    <source>
        <dbReference type="ARBA" id="ARBA00005493"/>
    </source>
</evidence>
<dbReference type="PANTHER" id="PTHR13932:SF6">
    <property type="entry name" value="OXYGEN-INDEPENDENT COPROPORPHYRINOGEN III OXIDASE"/>
    <property type="match status" value="1"/>
</dbReference>
<evidence type="ECO:0000256" key="7">
    <source>
        <dbReference type="ARBA" id="ARBA00022691"/>
    </source>
</evidence>
<dbReference type="EMBL" id="BAABLX010000016">
    <property type="protein sequence ID" value="GAA4942134.1"/>
    <property type="molecule type" value="Genomic_DNA"/>
</dbReference>
<dbReference type="InterPro" id="IPR004558">
    <property type="entry name" value="Coprogen_oxidase_HemN"/>
</dbReference>
<dbReference type="SFLD" id="SFLDG01065">
    <property type="entry name" value="anaerobic_coproporphyrinogen-I"/>
    <property type="match status" value="1"/>
</dbReference>
<dbReference type="SUPFAM" id="SSF102114">
    <property type="entry name" value="Radical SAM enzymes"/>
    <property type="match status" value="1"/>
</dbReference>
<sequence length="468" mass="52276">MSCATVLWNADLIHRYDLAGPRYTSYPTAPQFVEGYPQSEVDNAIARSNQAGRPLSLYFHIPFCDTICYYCGCNKIVTANKRRAQPYLNALHKEIALRAQQVESHRPVNQLHWGGGTPTFISDDEKRELMRVTAEHFNLAGDDSGEYSIEIHPGGLALDSLGVLREIGFNRLSMGVQDFNPQVQMAVNRFNSVEEVAALAQRAKSEGFLSLSMDLIYGLPHQSVATMTETLQHIIALDPERLSLFNYAHMPHLFKSQKQIDESGLPSAQEKLAILKSAIGQLQAADYVYVGMDHFAKPCDDLVVAQRQGTLQRNFQGYATHGNCDLLAFGVSSISAVDSIFAQNHKDIPSYVNALSQGTLPVAKGLSLNQEDLLRRAVINQLICQFECDFATISEQWKINFEQHFAQELAQLKPMINDGLILLTEHGLRVTDQGRLLIRRICMVFDEYLSPGKAAAQQSLRARYSKIL</sequence>
<feature type="binding site" evidence="15">
    <location>
        <position position="115"/>
    </location>
    <ligand>
        <name>S-adenosyl-L-methionine</name>
        <dbReference type="ChEBI" id="CHEBI:59789"/>
        <label>1</label>
    </ligand>
</feature>
<dbReference type="SFLD" id="SFLDS00029">
    <property type="entry name" value="Radical_SAM"/>
    <property type="match status" value="1"/>
</dbReference>
<feature type="binding site" evidence="15">
    <location>
        <position position="334"/>
    </location>
    <ligand>
        <name>S-adenosyl-L-methionine</name>
        <dbReference type="ChEBI" id="CHEBI:59789"/>
        <label>1</label>
    </ligand>
</feature>
<feature type="binding site" evidence="15">
    <location>
        <position position="248"/>
    </location>
    <ligand>
        <name>S-adenosyl-L-methionine</name>
        <dbReference type="ChEBI" id="CHEBI:59789"/>
        <label>2</label>
    </ligand>
</feature>
<dbReference type="PROSITE" id="PS51918">
    <property type="entry name" value="RADICAL_SAM"/>
    <property type="match status" value="1"/>
</dbReference>
<evidence type="ECO:0000256" key="9">
    <source>
        <dbReference type="ARBA" id="ARBA00023002"/>
    </source>
</evidence>
<feature type="domain" description="Radical SAM core" evidence="17">
    <location>
        <begin position="49"/>
        <end position="285"/>
    </location>
</feature>
<dbReference type="Gene3D" id="3.30.750.200">
    <property type="match status" value="1"/>
</dbReference>
<evidence type="ECO:0000256" key="16">
    <source>
        <dbReference type="PIRSR" id="PIRSR000167-2"/>
    </source>
</evidence>
<evidence type="ECO:0000256" key="6">
    <source>
        <dbReference type="ARBA" id="ARBA00022490"/>
    </source>
</evidence>
<comment type="caution">
    <text evidence="18">The sequence shown here is derived from an EMBL/GenBank/DDBJ whole genome shotgun (WGS) entry which is preliminary data.</text>
</comment>
<dbReference type="CDD" id="cd01335">
    <property type="entry name" value="Radical_SAM"/>
    <property type="match status" value="1"/>
</dbReference>
<dbReference type="SMART" id="SM00729">
    <property type="entry name" value="Elp3"/>
    <property type="match status" value="1"/>
</dbReference>
<dbReference type="FunFam" id="1.10.10.920:FF:000001">
    <property type="entry name" value="Coproporphyrinogen-III oxidase"/>
    <property type="match status" value="1"/>
</dbReference>
<dbReference type="InterPro" id="IPR058240">
    <property type="entry name" value="rSAM_sf"/>
</dbReference>
<dbReference type="Gene3D" id="1.10.10.920">
    <property type="match status" value="1"/>
</dbReference>
<evidence type="ECO:0000313" key="18">
    <source>
        <dbReference type="EMBL" id="GAA4942134.1"/>
    </source>
</evidence>
<feature type="binding site" evidence="15">
    <location>
        <position position="214"/>
    </location>
    <ligand>
        <name>S-adenosyl-L-methionine</name>
        <dbReference type="ChEBI" id="CHEBI:59789"/>
        <label>2</label>
    </ligand>
</feature>
<protein>
    <recommendedName>
        <fullName evidence="14">Coproporphyrinogen-III oxidase</fullName>
        <ecNumber evidence="14">1.3.98.3</ecNumber>
    </recommendedName>
</protein>
<feature type="binding site" evidence="15">
    <location>
        <position position="189"/>
    </location>
    <ligand>
        <name>S-adenosyl-L-methionine</name>
        <dbReference type="ChEBI" id="CHEBI:59789"/>
        <label>2</label>
    </ligand>
</feature>
<feature type="binding site" evidence="15">
    <location>
        <begin position="116"/>
        <end position="117"/>
    </location>
    <ligand>
        <name>S-adenosyl-L-methionine</name>
        <dbReference type="ChEBI" id="CHEBI:59789"/>
        <label>2</label>
    </ligand>
</feature>
<evidence type="ECO:0000313" key="19">
    <source>
        <dbReference type="Proteomes" id="UP001409585"/>
    </source>
</evidence>
<comment type="similarity">
    <text evidence="3 14">Belongs to the anaerobic coproporphyrinogen-III oxidase family.</text>
</comment>
<evidence type="ECO:0000256" key="4">
    <source>
        <dbReference type="ARBA" id="ARBA00011245"/>
    </source>
</evidence>
<feature type="binding site" evidence="15">
    <location>
        <begin position="70"/>
        <end position="72"/>
    </location>
    <ligand>
        <name>S-adenosyl-L-methionine</name>
        <dbReference type="ChEBI" id="CHEBI:59789"/>
        <label>2</label>
    </ligand>
</feature>
<dbReference type="InterPro" id="IPR007197">
    <property type="entry name" value="rSAM"/>
</dbReference>
<dbReference type="PIRSF" id="PIRSF000167">
    <property type="entry name" value="HemN"/>
    <property type="match status" value="1"/>
</dbReference>
<evidence type="ECO:0000256" key="14">
    <source>
        <dbReference type="PIRNR" id="PIRNR000167"/>
    </source>
</evidence>
<organism evidence="18 19">
    <name type="scientific">Halioxenophilus aromaticivorans</name>
    <dbReference type="NCBI Taxonomy" id="1306992"/>
    <lineage>
        <taxon>Bacteria</taxon>
        <taxon>Pseudomonadati</taxon>
        <taxon>Pseudomonadota</taxon>
        <taxon>Gammaproteobacteria</taxon>
        <taxon>Alteromonadales</taxon>
        <taxon>Alteromonadaceae</taxon>
        <taxon>Halioxenophilus</taxon>
    </lineage>
</organism>
<dbReference type="PANTHER" id="PTHR13932">
    <property type="entry name" value="COPROPORPHYRINIGEN III OXIDASE"/>
    <property type="match status" value="1"/>
</dbReference>
<keyword evidence="7 14" id="KW-0949">S-adenosyl-L-methionine</keyword>
<accession>A0AAV3U2A3</accession>
<feature type="binding site" evidence="15">
    <location>
        <position position="150"/>
    </location>
    <ligand>
        <name>S-adenosyl-L-methionine</name>
        <dbReference type="ChEBI" id="CHEBI:59789"/>
        <label>1</label>
    </ligand>
</feature>
<dbReference type="Proteomes" id="UP001409585">
    <property type="component" value="Unassembled WGS sequence"/>
</dbReference>
<dbReference type="Pfam" id="PF06969">
    <property type="entry name" value="HemN_C"/>
    <property type="match status" value="1"/>
</dbReference>
<dbReference type="EC" id="1.3.98.3" evidence="14"/>
<comment type="subunit">
    <text evidence="4">Monomer.</text>
</comment>
<keyword evidence="19" id="KW-1185">Reference proteome</keyword>
<dbReference type="InterPro" id="IPR034505">
    <property type="entry name" value="Coproporphyrinogen-III_oxidase"/>
</dbReference>
<evidence type="ECO:0000256" key="2">
    <source>
        <dbReference type="ARBA" id="ARBA00004785"/>
    </source>
</evidence>
<gene>
    <name evidence="18" type="primary">hemN_1</name>
    <name evidence="18" type="ORF">GCM10025791_20660</name>
</gene>
<dbReference type="NCBIfam" id="TIGR00538">
    <property type="entry name" value="hemN"/>
    <property type="match status" value="1"/>
</dbReference>
<dbReference type="GO" id="GO:0051539">
    <property type="term" value="F:4 iron, 4 sulfur cluster binding"/>
    <property type="evidence" value="ECO:0007669"/>
    <property type="project" value="UniProtKB-KW"/>
</dbReference>
<comment type="subcellular location">
    <subcellularLocation>
        <location evidence="1 14">Cytoplasm</location>
    </subcellularLocation>
</comment>
<proteinExistence type="inferred from homology"/>
<evidence type="ECO:0000256" key="1">
    <source>
        <dbReference type="ARBA" id="ARBA00004496"/>
    </source>
</evidence>
<dbReference type="GO" id="GO:0006782">
    <property type="term" value="P:protoporphyrinogen IX biosynthetic process"/>
    <property type="evidence" value="ECO:0007669"/>
    <property type="project" value="TreeGrafter"/>
</dbReference>
<reference evidence="19" key="1">
    <citation type="journal article" date="2019" name="Int. J. Syst. Evol. Microbiol.">
        <title>The Global Catalogue of Microorganisms (GCM) 10K type strain sequencing project: providing services to taxonomists for standard genome sequencing and annotation.</title>
        <authorList>
            <consortium name="The Broad Institute Genomics Platform"/>
            <consortium name="The Broad Institute Genome Sequencing Center for Infectious Disease"/>
            <person name="Wu L."/>
            <person name="Ma J."/>
        </authorList>
    </citation>
    <scope>NUCLEOTIDE SEQUENCE [LARGE SCALE GENOMIC DNA]</scope>
    <source>
        <strain evidence="19">JCM 19134</strain>
    </source>
</reference>
<feature type="binding site" evidence="16">
    <location>
        <position position="71"/>
    </location>
    <ligand>
        <name>[4Fe-4S] cluster</name>
        <dbReference type="ChEBI" id="CHEBI:49883"/>
        <note>4Fe-4S-S-AdoMet</note>
    </ligand>
</feature>